<comment type="function">
    <text evidence="9">Required for normal Golgi function.</text>
</comment>
<dbReference type="AlphaFoldDB" id="A0A1V9ZDI2"/>
<feature type="non-terminal residue" evidence="12">
    <location>
        <position position="373"/>
    </location>
</feature>
<evidence type="ECO:0000259" key="10">
    <source>
        <dbReference type="Pfam" id="PF06419"/>
    </source>
</evidence>
<comment type="subcellular location">
    <subcellularLocation>
        <location evidence="1 9">Golgi apparatus membrane</location>
        <topology evidence="1 9">Peripheral membrane protein</topology>
    </subcellularLocation>
</comment>
<dbReference type="Proteomes" id="UP000243217">
    <property type="component" value="Unassembled WGS sequence"/>
</dbReference>
<reference evidence="12 13" key="1">
    <citation type="journal article" date="2014" name="Genome Biol. Evol.">
        <title>The secreted proteins of Achlya hypogyna and Thraustotheca clavata identify the ancestral oomycete secretome and reveal gene acquisitions by horizontal gene transfer.</title>
        <authorList>
            <person name="Misner I."/>
            <person name="Blouin N."/>
            <person name="Leonard G."/>
            <person name="Richards T.A."/>
            <person name="Lane C.E."/>
        </authorList>
    </citation>
    <scope>NUCLEOTIDE SEQUENCE [LARGE SCALE GENOMIC DNA]</scope>
    <source>
        <strain evidence="12 13">ATCC 34112</strain>
    </source>
</reference>
<dbReference type="SMART" id="SM01087">
    <property type="entry name" value="COG6"/>
    <property type="match status" value="1"/>
</dbReference>
<evidence type="ECO:0000256" key="5">
    <source>
        <dbReference type="ARBA" id="ARBA00022927"/>
    </source>
</evidence>
<name>A0A1V9ZDI2_9STRA</name>
<dbReference type="PANTHER" id="PTHR21506">
    <property type="entry name" value="COMPONENT OF OLIGOMERIC GOLGI COMPLEX 6"/>
    <property type="match status" value="1"/>
</dbReference>
<evidence type="ECO:0000313" key="13">
    <source>
        <dbReference type="Proteomes" id="UP000243217"/>
    </source>
</evidence>
<dbReference type="GO" id="GO:0015031">
    <property type="term" value="P:protein transport"/>
    <property type="evidence" value="ECO:0007669"/>
    <property type="project" value="UniProtKB-KW"/>
</dbReference>
<sequence length="373" mass="41859">MALVLQHRVKKLLASQQSMTSTKNLVDNLQTLVPVEGMSNVSEIRTNLKSQLDNASLGVAEGILSDVEAMLASINQLKQETEAMDGKCKHILAFLDCTERTSNAFVAQAGALSAEKIELQQELEESKQFLAKYQVDPLDIALLESKLDSTDETMSVFFEVLDRVDQIKANCKQLVEENPVSTSMEFLDKVCQHQDVAFDKLYQWTIHHCGNAENEPSRLLHHAIRFLKARSAFYVHCKEVIIAARRAMIVRRFVTALTRGGPNGIPRPIEIHSHDPVRYAGDMLAWIHSSIASENEYFKVLFDGEDSAELQKLVGLAFEGVARPLEVRLEQAISSQGAFLVIYQVVHLLGFYYFTINKLIDPTTELVLILQIT</sequence>
<evidence type="ECO:0000256" key="6">
    <source>
        <dbReference type="ARBA" id="ARBA00023034"/>
    </source>
</evidence>
<dbReference type="PANTHER" id="PTHR21506:SF0">
    <property type="entry name" value="CONSERVED OLIGOMERIC GOLGI COMPLEX SUBUNIT 6"/>
    <property type="match status" value="1"/>
</dbReference>
<evidence type="ECO:0000259" key="11">
    <source>
        <dbReference type="Pfam" id="PF20653"/>
    </source>
</evidence>
<dbReference type="Pfam" id="PF06419">
    <property type="entry name" value="COG6_N"/>
    <property type="match status" value="1"/>
</dbReference>
<evidence type="ECO:0000256" key="1">
    <source>
        <dbReference type="ARBA" id="ARBA00004395"/>
    </source>
</evidence>
<feature type="domain" description="Conserved Oligomeric Golgi complex subunit 6 C-terminal" evidence="11">
    <location>
        <begin position="184"/>
        <end position="371"/>
    </location>
</feature>
<evidence type="ECO:0000256" key="4">
    <source>
        <dbReference type="ARBA" id="ARBA00022448"/>
    </source>
</evidence>
<dbReference type="GO" id="GO:0017119">
    <property type="term" value="C:Golgi transport complex"/>
    <property type="evidence" value="ECO:0007669"/>
    <property type="project" value="UniProtKB-UniRule"/>
</dbReference>
<evidence type="ECO:0000256" key="7">
    <source>
        <dbReference type="ARBA" id="ARBA00023136"/>
    </source>
</evidence>
<keyword evidence="4 9" id="KW-0813">Transport</keyword>
<dbReference type="InterPro" id="IPR010490">
    <property type="entry name" value="COG6"/>
</dbReference>
<dbReference type="GO" id="GO:0006891">
    <property type="term" value="P:intra-Golgi vesicle-mediated transport"/>
    <property type="evidence" value="ECO:0007669"/>
    <property type="project" value="UniProtKB-UniRule"/>
</dbReference>
<organism evidence="12 13">
    <name type="scientific">Thraustotheca clavata</name>
    <dbReference type="NCBI Taxonomy" id="74557"/>
    <lineage>
        <taxon>Eukaryota</taxon>
        <taxon>Sar</taxon>
        <taxon>Stramenopiles</taxon>
        <taxon>Oomycota</taxon>
        <taxon>Saprolegniomycetes</taxon>
        <taxon>Saprolegniales</taxon>
        <taxon>Achlyaceae</taxon>
        <taxon>Thraustotheca</taxon>
    </lineage>
</organism>
<dbReference type="OrthoDB" id="272987at2759"/>
<feature type="domain" description="Conserved oligomeric complex COG6 N-terminal" evidence="10">
    <location>
        <begin position="39"/>
        <end position="145"/>
    </location>
</feature>
<evidence type="ECO:0000256" key="8">
    <source>
        <dbReference type="ARBA" id="ARBA00031348"/>
    </source>
</evidence>
<dbReference type="GO" id="GO:0000139">
    <property type="term" value="C:Golgi membrane"/>
    <property type="evidence" value="ECO:0007669"/>
    <property type="project" value="UniProtKB-SubCell"/>
</dbReference>
<evidence type="ECO:0000313" key="12">
    <source>
        <dbReference type="EMBL" id="OQR95910.1"/>
    </source>
</evidence>
<evidence type="ECO:0000256" key="2">
    <source>
        <dbReference type="ARBA" id="ARBA00011023"/>
    </source>
</evidence>
<gene>
    <name evidence="12" type="ORF">THRCLA_07464</name>
</gene>
<keyword evidence="5 9" id="KW-0653">Protein transport</keyword>
<accession>A0A1V9ZDI2</accession>
<comment type="caution">
    <text evidence="12">The sequence shown here is derived from an EMBL/GenBank/DDBJ whole genome shotgun (WGS) entry which is preliminary data.</text>
</comment>
<protein>
    <recommendedName>
        <fullName evidence="3 9">Conserved oligomeric Golgi complex subunit 6</fullName>
        <shortName evidence="9">COG complex subunit 6</shortName>
    </recommendedName>
    <alternativeName>
        <fullName evidence="8 9">Component of oligomeric Golgi complex 6</fullName>
    </alternativeName>
</protein>
<keyword evidence="13" id="KW-1185">Reference proteome</keyword>
<comment type="similarity">
    <text evidence="2 9">Belongs to the COG6 family.</text>
</comment>
<proteinExistence type="inferred from homology"/>
<dbReference type="InterPro" id="IPR048369">
    <property type="entry name" value="COG6_C"/>
</dbReference>
<comment type="subunit">
    <text evidence="9">Component of the conserved oligomeric Golgi complex.</text>
</comment>
<keyword evidence="6 9" id="KW-0333">Golgi apparatus</keyword>
<dbReference type="Pfam" id="PF20653">
    <property type="entry name" value="COG6_C"/>
    <property type="match status" value="1"/>
</dbReference>
<dbReference type="STRING" id="74557.A0A1V9ZDI2"/>
<dbReference type="InterPro" id="IPR048368">
    <property type="entry name" value="COG6_N"/>
</dbReference>
<evidence type="ECO:0000256" key="3">
    <source>
        <dbReference type="ARBA" id="ARBA00020973"/>
    </source>
</evidence>
<dbReference type="EMBL" id="JNBS01002009">
    <property type="protein sequence ID" value="OQR95910.1"/>
    <property type="molecule type" value="Genomic_DNA"/>
</dbReference>
<evidence type="ECO:0000256" key="9">
    <source>
        <dbReference type="RuleBase" id="RU365075"/>
    </source>
</evidence>
<keyword evidence="7 9" id="KW-0472">Membrane</keyword>